<name>A0A1H7RR62_9GAMM</name>
<accession>A0A1H7RR62</accession>
<keyword evidence="3" id="KW-1185">Reference proteome</keyword>
<dbReference type="STRING" id="1396821.SAMN05444515_1266"/>
<organism evidence="2 3">
    <name type="scientific">Ectothiorhodospira marina</name>
    <dbReference type="NCBI Taxonomy" id="1396821"/>
    <lineage>
        <taxon>Bacteria</taxon>
        <taxon>Pseudomonadati</taxon>
        <taxon>Pseudomonadota</taxon>
        <taxon>Gammaproteobacteria</taxon>
        <taxon>Chromatiales</taxon>
        <taxon>Ectothiorhodospiraceae</taxon>
        <taxon>Ectothiorhodospira</taxon>
    </lineage>
</organism>
<dbReference type="AlphaFoldDB" id="A0A1H7RR62"/>
<protein>
    <submittedName>
        <fullName evidence="2">Uncharacterized protein</fullName>
    </submittedName>
</protein>
<reference evidence="3" key="1">
    <citation type="submission" date="2016-10" db="EMBL/GenBank/DDBJ databases">
        <authorList>
            <person name="Varghese N."/>
            <person name="Submissions S."/>
        </authorList>
    </citation>
    <scope>NUCLEOTIDE SEQUENCE [LARGE SCALE GENOMIC DNA]</scope>
    <source>
        <strain evidence="3">DSM 241</strain>
    </source>
</reference>
<keyword evidence="1" id="KW-0812">Transmembrane</keyword>
<sequence>MPDMFAICFKGWSKPTLPDLLDDFCCLQLSQHRPFLRFYIPRKASAISDILRHLCFKLAITNENNHRMYLLLIQTQQGLNCFYMLIILMQWILELT</sequence>
<dbReference type="Proteomes" id="UP000199256">
    <property type="component" value="Unassembled WGS sequence"/>
</dbReference>
<feature type="transmembrane region" description="Helical" evidence="1">
    <location>
        <begin position="69"/>
        <end position="93"/>
    </location>
</feature>
<evidence type="ECO:0000256" key="1">
    <source>
        <dbReference type="SAM" id="Phobius"/>
    </source>
</evidence>
<evidence type="ECO:0000313" key="2">
    <source>
        <dbReference type="EMBL" id="SEL62703.1"/>
    </source>
</evidence>
<proteinExistence type="predicted"/>
<dbReference type="EMBL" id="FOAA01000026">
    <property type="protein sequence ID" value="SEL62703.1"/>
    <property type="molecule type" value="Genomic_DNA"/>
</dbReference>
<keyword evidence="1" id="KW-1133">Transmembrane helix</keyword>
<keyword evidence="1" id="KW-0472">Membrane</keyword>
<evidence type="ECO:0000313" key="3">
    <source>
        <dbReference type="Proteomes" id="UP000199256"/>
    </source>
</evidence>
<gene>
    <name evidence="2" type="ORF">SAMN05444515_1266</name>
</gene>